<feature type="transmembrane region" description="Helical" evidence="7">
    <location>
        <begin position="201"/>
        <end position="219"/>
    </location>
</feature>
<dbReference type="CDD" id="cd17321">
    <property type="entry name" value="MFS_MMR_MDR_like"/>
    <property type="match status" value="1"/>
</dbReference>
<dbReference type="RefSeq" id="WP_308981030.1">
    <property type="nucleotide sequence ID" value="NZ_JAVIDL010000005.1"/>
</dbReference>
<evidence type="ECO:0000256" key="5">
    <source>
        <dbReference type="ARBA" id="ARBA00022989"/>
    </source>
</evidence>
<feature type="transmembrane region" description="Helical" evidence="7">
    <location>
        <begin position="231"/>
        <end position="249"/>
    </location>
</feature>
<feature type="transmembrane region" description="Helical" evidence="7">
    <location>
        <begin position="12"/>
        <end position="38"/>
    </location>
</feature>
<feature type="transmembrane region" description="Helical" evidence="7">
    <location>
        <begin position="50"/>
        <end position="69"/>
    </location>
</feature>
<dbReference type="InterPro" id="IPR011701">
    <property type="entry name" value="MFS"/>
</dbReference>
<evidence type="ECO:0000256" key="6">
    <source>
        <dbReference type="ARBA" id="ARBA00023136"/>
    </source>
</evidence>
<feature type="transmembrane region" description="Helical" evidence="7">
    <location>
        <begin position="81"/>
        <end position="100"/>
    </location>
</feature>
<keyword evidence="6 7" id="KW-0472">Membrane</keyword>
<accession>A0AAW8J5I9</accession>
<evidence type="ECO:0000256" key="3">
    <source>
        <dbReference type="ARBA" id="ARBA00022475"/>
    </source>
</evidence>
<protein>
    <submittedName>
        <fullName evidence="9">MFS transporter</fullName>
    </submittedName>
</protein>
<evidence type="ECO:0000256" key="7">
    <source>
        <dbReference type="SAM" id="Phobius"/>
    </source>
</evidence>
<keyword evidence="3" id="KW-1003">Cell membrane</keyword>
<feature type="transmembrane region" description="Helical" evidence="7">
    <location>
        <begin position="261"/>
        <end position="284"/>
    </location>
</feature>
<dbReference type="InterPro" id="IPR020846">
    <property type="entry name" value="MFS_dom"/>
</dbReference>
<evidence type="ECO:0000313" key="10">
    <source>
        <dbReference type="Proteomes" id="UP001243844"/>
    </source>
</evidence>
<proteinExistence type="predicted"/>
<dbReference type="GO" id="GO:0005886">
    <property type="term" value="C:plasma membrane"/>
    <property type="evidence" value="ECO:0007669"/>
    <property type="project" value="UniProtKB-SubCell"/>
</dbReference>
<dbReference type="Pfam" id="PF07690">
    <property type="entry name" value="MFS_1"/>
    <property type="match status" value="1"/>
</dbReference>
<keyword evidence="5 7" id="KW-1133">Transmembrane helix</keyword>
<gene>
    <name evidence="9" type="ORF">RFH47_03940</name>
</gene>
<dbReference type="EMBL" id="JAVIDL010000005">
    <property type="protein sequence ID" value="MDQ8934883.1"/>
    <property type="molecule type" value="Genomic_DNA"/>
</dbReference>
<comment type="subcellular location">
    <subcellularLocation>
        <location evidence="1">Cell membrane</location>
        <topology evidence="1">Multi-pass membrane protein</topology>
    </subcellularLocation>
</comment>
<reference evidence="9" key="1">
    <citation type="submission" date="2023-08" db="EMBL/GenBank/DDBJ databases">
        <title>Emergence of clinically-relevant ST2 carbapenem-resistant Acinetobacter baumannii strains in hospital sewages in Zhejiang, East of China.</title>
        <authorList>
            <person name="Kaichao C."/>
            <person name="Zhang R."/>
        </authorList>
    </citation>
    <scope>NUCLEOTIDE SEQUENCE</scope>
    <source>
        <strain evidence="9">M-RB-37</strain>
    </source>
</reference>
<sequence length="501" mass="54386">MFNFTRGFMSRKWYILIISILIYLPVAIDATVLHIAIPTLSEVFALDNNQMLWVIDIYALMMAVFLLPMGALGERIGYKRLLIIGAAIFGIASILAAFSISALMLIFARVILALGASMIIPATLAALRTEFEDEKQRNQALGLWVVAGGGGAALGPLVGGVLLEYFSWGSIFLINIPLVLIVLMIGGRILPKQFGNPEKKIDIRAAILLMVAILSLIYGVKSAMKTADLQALAILLFGIGLLYLFVRIQNKAAEKLINFDLFGYAGIKFGFLISFIAMIALVGFELLISQELQFVLGYSALEAGLYILPFMLTISLGGIFSSTLLNRFGYKKVAVWGLVFSAIAMWGLSQTQFAEQFIQASLFMVLLGSSIIIAFLAATSAILSSAPPEQATAAGAIEGMSYELGTGLGVTLFGLIAAAIYQYYFTQDTAINSQYTELATSSLLETLHSLSNISEPAQVSIQLLAFDAFTAAHSIVLLLSSMILFVLALFIQIFWKQEHNV</sequence>
<keyword evidence="4 7" id="KW-0812">Transmembrane</keyword>
<feature type="transmembrane region" description="Helical" evidence="7">
    <location>
        <begin position="361"/>
        <end position="383"/>
    </location>
</feature>
<dbReference type="GO" id="GO:0022857">
    <property type="term" value="F:transmembrane transporter activity"/>
    <property type="evidence" value="ECO:0007669"/>
    <property type="project" value="InterPro"/>
</dbReference>
<dbReference type="PANTHER" id="PTHR42718">
    <property type="entry name" value="MAJOR FACILITATOR SUPERFAMILY MULTIDRUG TRANSPORTER MFSC"/>
    <property type="match status" value="1"/>
</dbReference>
<feature type="transmembrane region" description="Helical" evidence="7">
    <location>
        <begin position="106"/>
        <end position="127"/>
    </location>
</feature>
<evidence type="ECO:0000259" key="8">
    <source>
        <dbReference type="PROSITE" id="PS50850"/>
    </source>
</evidence>
<dbReference type="PROSITE" id="PS50850">
    <property type="entry name" value="MFS"/>
    <property type="match status" value="1"/>
</dbReference>
<dbReference type="AlphaFoldDB" id="A0AAW8J5I9"/>
<evidence type="ECO:0000256" key="2">
    <source>
        <dbReference type="ARBA" id="ARBA00022448"/>
    </source>
</evidence>
<feature type="transmembrane region" description="Helical" evidence="7">
    <location>
        <begin position="333"/>
        <end position="349"/>
    </location>
</feature>
<dbReference type="SUPFAM" id="SSF103473">
    <property type="entry name" value="MFS general substrate transporter"/>
    <property type="match status" value="1"/>
</dbReference>
<feature type="transmembrane region" description="Helical" evidence="7">
    <location>
        <begin position="304"/>
        <end position="326"/>
    </location>
</feature>
<name>A0AAW8J5I9_9GAMM</name>
<evidence type="ECO:0000313" key="9">
    <source>
        <dbReference type="EMBL" id="MDQ8934883.1"/>
    </source>
</evidence>
<feature type="transmembrane region" description="Helical" evidence="7">
    <location>
        <begin position="165"/>
        <end position="189"/>
    </location>
</feature>
<feature type="domain" description="Major facilitator superfamily (MFS) profile" evidence="8">
    <location>
        <begin position="15"/>
        <end position="499"/>
    </location>
</feature>
<dbReference type="Proteomes" id="UP001243844">
    <property type="component" value="Unassembled WGS sequence"/>
</dbReference>
<keyword evidence="2" id="KW-0813">Transport</keyword>
<dbReference type="PANTHER" id="PTHR42718:SF47">
    <property type="entry name" value="METHYL VIOLOGEN RESISTANCE PROTEIN SMVA"/>
    <property type="match status" value="1"/>
</dbReference>
<dbReference type="InterPro" id="IPR001958">
    <property type="entry name" value="Tet-R_TetA/multi-R_MdtG-like"/>
</dbReference>
<dbReference type="PRINTS" id="PR01035">
    <property type="entry name" value="TCRTETA"/>
</dbReference>
<comment type="caution">
    <text evidence="9">The sequence shown here is derived from an EMBL/GenBank/DDBJ whole genome shotgun (WGS) entry which is preliminary data.</text>
</comment>
<feature type="transmembrane region" description="Helical" evidence="7">
    <location>
        <begin position="471"/>
        <end position="495"/>
    </location>
</feature>
<evidence type="ECO:0000256" key="1">
    <source>
        <dbReference type="ARBA" id="ARBA00004651"/>
    </source>
</evidence>
<evidence type="ECO:0000256" key="4">
    <source>
        <dbReference type="ARBA" id="ARBA00022692"/>
    </source>
</evidence>
<feature type="transmembrane region" description="Helical" evidence="7">
    <location>
        <begin position="404"/>
        <end position="424"/>
    </location>
</feature>
<feature type="transmembrane region" description="Helical" evidence="7">
    <location>
        <begin position="139"/>
        <end position="159"/>
    </location>
</feature>
<dbReference type="InterPro" id="IPR036259">
    <property type="entry name" value="MFS_trans_sf"/>
</dbReference>
<organism evidence="9 10">
    <name type="scientific">Acinetobacter rudis</name>
    <dbReference type="NCBI Taxonomy" id="632955"/>
    <lineage>
        <taxon>Bacteria</taxon>
        <taxon>Pseudomonadati</taxon>
        <taxon>Pseudomonadota</taxon>
        <taxon>Gammaproteobacteria</taxon>
        <taxon>Moraxellales</taxon>
        <taxon>Moraxellaceae</taxon>
        <taxon>Acinetobacter</taxon>
    </lineage>
</organism>
<dbReference type="Gene3D" id="1.20.1250.20">
    <property type="entry name" value="MFS general substrate transporter like domains"/>
    <property type="match status" value="2"/>
</dbReference>